<reference evidence="5" key="2">
    <citation type="journal article" date="2021" name="PeerJ">
        <title>Extensive microbial diversity within the chicken gut microbiome revealed by metagenomics and culture.</title>
        <authorList>
            <person name="Gilroy R."/>
            <person name="Ravi A."/>
            <person name="Getino M."/>
            <person name="Pursley I."/>
            <person name="Horton D.L."/>
            <person name="Alikhan N.F."/>
            <person name="Baker D."/>
            <person name="Gharbi K."/>
            <person name="Hall N."/>
            <person name="Watson M."/>
            <person name="Adriaenssens E.M."/>
            <person name="Foster-Nyarko E."/>
            <person name="Jarju S."/>
            <person name="Secka A."/>
            <person name="Antonio M."/>
            <person name="Oren A."/>
            <person name="Chaudhuri R.R."/>
            <person name="La Ragione R."/>
            <person name="Hildebrand F."/>
            <person name="Pallen M.J."/>
        </authorList>
    </citation>
    <scope>NUCLEOTIDE SEQUENCE</scope>
    <source>
        <strain evidence="5">CHK195-4489</strain>
    </source>
</reference>
<dbReference type="EMBL" id="DVMM01000063">
    <property type="protein sequence ID" value="HIU29292.1"/>
    <property type="molecule type" value="Genomic_DNA"/>
</dbReference>
<proteinExistence type="predicted"/>
<dbReference type="SUPFAM" id="SSF46785">
    <property type="entry name" value="Winged helix' DNA-binding domain"/>
    <property type="match status" value="1"/>
</dbReference>
<dbReference type="CDD" id="cd00090">
    <property type="entry name" value="HTH_ARSR"/>
    <property type="match status" value="1"/>
</dbReference>
<name>A0A9D1I7W5_9CLOT</name>
<sequence>MNKKNGAKIPPPLEGNNGAALQWKMRNISHARMHVVTDMLSEYGLHYTYPRILGTIRYRAGATQKELADELNTSPAAMSVSVKRLQKAGLIEKMSDASDSRINIIRLTEKGLRIHDDTFDKTLAIDRKMLDGFTEAETQELFAYLDRVQSNIDKMRGRETDL</sequence>
<reference evidence="5" key="1">
    <citation type="submission" date="2020-10" db="EMBL/GenBank/DDBJ databases">
        <authorList>
            <person name="Gilroy R."/>
        </authorList>
    </citation>
    <scope>NUCLEOTIDE SEQUENCE</scope>
    <source>
        <strain evidence="5">CHK195-4489</strain>
    </source>
</reference>
<dbReference type="GO" id="GO:0003700">
    <property type="term" value="F:DNA-binding transcription factor activity"/>
    <property type="evidence" value="ECO:0007669"/>
    <property type="project" value="InterPro"/>
</dbReference>
<dbReference type="GO" id="GO:0003677">
    <property type="term" value="F:DNA binding"/>
    <property type="evidence" value="ECO:0007669"/>
    <property type="project" value="UniProtKB-KW"/>
</dbReference>
<keyword evidence="1" id="KW-0805">Transcription regulation</keyword>
<dbReference type="PANTHER" id="PTHR42756">
    <property type="entry name" value="TRANSCRIPTIONAL REGULATOR, MARR"/>
    <property type="match status" value="1"/>
</dbReference>
<evidence type="ECO:0000313" key="5">
    <source>
        <dbReference type="EMBL" id="HIU29292.1"/>
    </source>
</evidence>
<evidence type="ECO:0000259" key="4">
    <source>
        <dbReference type="PROSITE" id="PS50995"/>
    </source>
</evidence>
<dbReference type="PROSITE" id="PS50995">
    <property type="entry name" value="HTH_MARR_2"/>
    <property type="match status" value="1"/>
</dbReference>
<dbReference type="InterPro" id="IPR036390">
    <property type="entry name" value="WH_DNA-bd_sf"/>
</dbReference>
<dbReference type="Proteomes" id="UP000824089">
    <property type="component" value="Unassembled WGS sequence"/>
</dbReference>
<organism evidence="5 6">
    <name type="scientific">Candidatus Egerieisoma faecipullorum</name>
    <dbReference type="NCBI Taxonomy" id="2840963"/>
    <lineage>
        <taxon>Bacteria</taxon>
        <taxon>Bacillati</taxon>
        <taxon>Bacillota</taxon>
        <taxon>Clostridia</taxon>
        <taxon>Eubacteriales</taxon>
        <taxon>Clostridiaceae</taxon>
        <taxon>Clostridiaceae incertae sedis</taxon>
        <taxon>Candidatus Egerieisoma</taxon>
    </lineage>
</organism>
<dbReference type="AlphaFoldDB" id="A0A9D1I7W5"/>
<dbReference type="SMART" id="SM00347">
    <property type="entry name" value="HTH_MARR"/>
    <property type="match status" value="1"/>
</dbReference>
<dbReference type="InterPro" id="IPR011991">
    <property type="entry name" value="ArsR-like_HTH"/>
</dbReference>
<protein>
    <submittedName>
        <fullName evidence="5">Winged helix-turn-helix transcriptional regulator</fullName>
    </submittedName>
</protein>
<dbReference type="InterPro" id="IPR036388">
    <property type="entry name" value="WH-like_DNA-bd_sf"/>
</dbReference>
<dbReference type="InterPro" id="IPR000835">
    <property type="entry name" value="HTH_MarR-typ"/>
</dbReference>
<comment type="caution">
    <text evidence="5">The sequence shown here is derived from an EMBL/GenBank/DDBJ whole genome shotgun (WGS) entry which is preliminary data.</text>
</comment>
<keyword evidence="3" id="KW-0804">Transcription</keyword>
<dbReference type="Gene3D" id="1.10.10.10">
    <property type="entry name" value="Winged helix-like DNA-binding domain superfamily/Winged helix DNA-binding domain"/>
    <property type="match status" value="1"/>
</dbReference>
<evidence type="ECO:0000256" key="1">
    <source>
        <dbReference type="ARBA" id="ARBA00023015"/>
    </source>
</evidence>
<dbReference type="PANTHER" id="PTHR42756:SF1">
    <property type="entry name" value="TRANSCRIPTIONAL REPRESSOR OF EMRAB OPERON"/>
    <property type="match status" value="1"/>
</dbReference>
<gene>
    <name evidence="5" type="ORF">IAD50_03225</name>
</gene>
<dbReference type="Pfam" id="PF12802">
    <property type="entry name" value="MarR_2"/>
    <property type="match status" value="1"/>
</dbReference>
<evidence type="ECO:0000313" key="6">
    <source>
        <dbReference type="Proteomes" id="UP000824089"/>
    </source>
</evidence>
<feature type="domain" description="HTH marR-type" evidence="4">
    <location>
        <begin position="18"/>
        <end position="150"/>
    </location>
</feature>
<dbReference type="PRINTS" id="PR00598">
    <property type="entry name" value="HTHMARR"/>
</dbReference>
<evidence type="ECO:0000256" key="2">
    <source>
        <dbReference type="ARBA" id="ARBA00023125"/>
    </source>
</evidence>
<keyword evidence="2" id="KW-0238">DNA-binding</keyword>
<accession>A0A9D1I7W5</accession>
<evidence type="ECO:0000256" key="3">
    <source>
        <dbReference type="ARBA" id="ARBA00023163"/>
    </source>
</evidence>